<evidence type="ECO:0000313" key="4">
    <source>
        <dbReference type="Proteomes" id="UP000030826"/>
    </source>
</evidence>
<gene>
    <name evidence="3" type="ORF">LA66_06210</name>
</gene>
<dbReference type="OrthoDB" id="1159372at2"/>
<dbReference type="EMBL" id="JRFJ01000001">
    <property type="protein sequence ID" value="KHJ56181.1"/>
    <property type="molecule type" value="Genomic_DNA"/>
</dbReference>
<dbReference type="InterPro" id="IPR018744">
    <property type="entry name" value="DUF2293"/>
</dbReference>
<evidence type="ECO:0000256" key="1">
    <source>
        <dbReference type="SAM" id="MobiDB-lite"/>
    </source>
</evidence>
<dbReference type="Pfam" id="PF10056">
    <property type="entry name" value="DUF2293"/>
    <property type="match status" value="1"/>
</dbReference>
<feature type="region of interest" description="Disordered" evidence="1">
    <location>
        <begin position="97"/>
        <end position="117"/>
    </location>
</feature>
<dbReference type="Proteomes" id="UP000030826">
    <property type="component" value="Unassembled WGS sequence"/>
</dbReference>
<reference evidence="3 4" key="1">
    <citation type="submission" date="2014-09" db="EMBL/GenBank/DDBJ databases">
        <title>Isolation and characterization of Aurantimonas altamirensis ON-56566 from clinical sample following a dog bite.</title>
        <authorList>
            <person name="Eshaghi A."/>
            <person name="Li A."/>
            <person name="Shahinas D."/>
            <person name="Bahn P."/>
            <person name="Kus J.V."/>
            <person name="Patel S.N."/>
        </authorList>
    </citation>
    <scope>NUCLEOTIDE SEQUENCE [LARGE SCALE GENOMIC DNA]</scope>
    <source>
        <strain evidence="3 4">ON-56566</strain>
    </source>
</reference>
<dbReference type="AlphaFoldDB" id="A0A0B1Q9Y5"/>
<protein>
    <recommendedName>
        <fullName evidence="2">DUF2293 domain-containing protein</fullName>
    </recommendedName>
</protein>
<dbReference type="RefSeq" id="WP_039189661.1">
    <property type="nucleotide sequence ID" value="NZ_JRFJ01000001.1"/>
</dbReference>
<dbReference type="STRING" id="370622.LA66_06210"/>
<evidence type="ECO:0000259" key="2">
    <source>
        <dbReference type="Pfam" id="PF10056"/>
    </source>
</evidence>
<name>A0A0B1Q9Y5_9HYPH</name>
<feature type="domain" description="DUF2293" evidence="2">
    <location>
        <begin position="12"/>
        <end position="90"/>
    </location>
</feature>
<proteinExistence type="predicted"/>
<evidence type="ECO:0000313" key="3">
    <source>
        <dbReference type="EMBL" id="KHJ56181.1"/>
    </source>
</evidence>
<sequence length="117" mass="13306">MATERQRAIDRAMRATTPRIPYLDAETVRSAARSRHLRTVGPDQAFWLAAIAHIRHSYTDYDQLRDEGYDRDAALYFILDAINDVLDRWGSTRRLDSYPEAESEDGVPPPSVRSLGA</sequence>
<accession>A0A0B1Q9Y5</accession>
<comment type="caution">
    <text evidence="3">The sequence shown here is derived from an EMBL/GenBank/DDBJ whole genome shotgun (WGS) entry which is preliminary data.</text>
</comment>
<organism evidence="3 4">
    <name type="scientific">Aureimonas altamirensis</name>
    <dbReference type="NCBI Taxonomy" id="370622"/>
    <lineage>
        <taxon>Bacteria</taxon>
        <taxon>Pseudomonadati</taxon>
        <taxon>Pseudomonadota</taxon>
        <taxon>Alphaproteobacteria</taxon>
        <taxon>Hyphomicrobiales</taxon>
        <taxon>Aurantimonadaceae</taxon>
        <taxon>Aureimonas</taxon>
    </lineage>
</organism>